<proteinExistence type="predicted"/>
<keyword evidence="2" id="KW-1185">Reference proteome</keyword>
<gene>
    <name evidence="1" type="ORF">HYC85_017511</name>
</gene>
<name>A0A7J7GVG4_CAMSI</name>
<evidence type="ECO:0000313" key="2">
    <source>
        <dbReference type="Proteomes" id="UP000593564"/>
    </source>
</evidence>
<reference evidence="2" key="1">
    <citation type="journal article" date="2020" name="Nat. Commun.">
        <title>Genome assembly of wild tea tree DASZ reveals pedigree and selection history of tea varieties.</title>
        <authorList>
            <person name="Zhang W."/>
            <person name="Zhang Y."/>
            <person name="Qiu H."/>
            <person name="Guo Y."/>
            <person name="Wan H."/>
            <person name="Zhang X."/>
            <person name="Scossa F."/>
            <person name="Alseekh S."/>
            <person name="Zhang Q."/>
            <person name="Wang P."/>
            <person name="Xu L."/>
            <person name="Schmidt M.H."/>
            <person name="Jia X."/>
            <person name="Li D."/>
            <person name="Zhu A."/>
            <person name="Guo F."/>
            <person name="Chen W."/>
            <person name="Ni D."/>
            <person name="Usadel B."/>
            <person name="Fernie A.R."/>
            <person name="Wen W."/>
        </authorList>
    </citation>
    <scope>NUCLEOTIDE SEQUENCE [LARGE SCALE GENOMIC DNA]</scope>
    <source>
        <strain evidence="2">cv. G240</strain>
    </source>
</reference>
<reference evidence="1 2" key="2">
    <citation type="submission" date="2020-07" db="EMBL/GenBank/DDBJ databases">
        <title>Genome assembly of wild tea tree DASZ reveals pedigree and selection history of tea varieties.</title>
        <authorList>
            <person name="Zhang W."/>
        </authorList>
    </citation>
    <scope>NUCLEOTIDE SEQUENCE [LARGE SCALE GENOMIC DNA]</scope>
    <source>
        <strain evidence="2">cv. G240</strain>
        <tissue evidence="1">Leaf</tissue>
    </source>
</reference>
<protein>
    <submittedName>
        <fullName evidence="1">Uncharacterized protein</fullName>
    </submittedName>
</protein>
<organism evidence="1 2">
    <name type="scientific">Camellia sinensis</name>
    <name type="common">Tea plant</name>
    <name type="synonym">Thea sinensis</name>
    <dbReference type="NCBI Taxonomy" id="4442"/>
    <lineage>
        <taxon>Eukaryota</taxon>
        <taxon>Viridiplantae</taxon>
        <taxon>Streptophyta</taxon>
        <taxon>Embryophyta</taxon>
        <taxon>Tracheophyta</taxon>
        <taxon>Spermatophyta</taxon>
        <taxon>Magnoliopsida</taxon>
        <taxon>eudicotyledons</taxon>
        <taxon>Gunneridae</taxon>
        <taxon>Pentapetalae</taxon>
        <taxon>asterids</taxon>
        <taxon>Ericales</taxon>
        <taxon>Theaceae</taxon>
        <taxon>Camellia</taxon>
    </lineage>
</organism>
<dbReference type="Proteomes" id="UP000593564">
    <property type="component" value="Unassembled WGS sequence"/>
</dbReference>
<dbReference type="EMBL" id="JACBKZ010000008">
    <property type="protein sequence ID" value="KAF5943434.1"/>
    <property type="molecule type" value="Genomic_DNA"/>
</dbReference>
<sequence>MPKGFEGGFTSFTARLEKLYSQITPVKKERTHQGPMRAKKFILSPPKDQLLHFGTTEFKN</sequence>
<evidence type="ECO:0000313" key="1">
    <source>
        <dbReference type="EMBL" id="KAF5943434.1"/>
    </source>
</evidence>
<dbReference type="AlphaFoldDB" id="A0A7J7GVG4"/>
<accession>A0A7J7GVG4</accession>
<comment type="caution">
    <text evidence="1">The sequence shown here is derived from an EMBL/GenBank/DDBJ whole genome shotgun (WGS) entry which is preliminary data.</text>
</comment>